<gene>
    <name evidence="3" type="ORF">O181_003769</name>
</gene>
<dbReference type="OrthoDB" id="1931513at2759"/>
<evidence type="ECO:0000313" key="4">
    <source>
        <dbReference type="Proteomes" id="UP000765509"/>
    </source>
</evidence>
<keyword evidence="2" id="KW-0812">Transmembrane</keyword>
<evidence type="ECO:0008006" key="5">
    <source>
        <dbReference type="Google" id="ProtNLM"/>
    </source>
</evidence>
<dbReference type="Proteomes" id="UP000765509">
    <property type="component" value="Unassembled WGS sequence"/>
</dbReference>
<feature type="region of interest" description="Disordered" evidence="1">
    <location>
        <begin position="382"/>
        <end position="407"/>
    </location>
</feature>
<keyword evidence="2" id="KW-0472">Membrane</keyword>
<evidence type="ECO:0000313" key="3">
    <source>
        <dbReference type="EMBL" id="MBW0464054.1"/>
    </source>
</evidence>
<accession>A0A9Q3BEL5</accession>
<organism evidence="3 4">
    <name type="scientific">Austropuccinia psidii MF-1</name>
    <dbReference type="NCBI Taxonomy" id="1389203"/>
    <lineage>
        <taxon>Eukaryota</taxon>
        <taxon>Fungi</taxon>
        <taxon>Dikarya</taxon>
        <taxon>Basidiomycota</taxon>
        <taxon>Pucciniomycotina</taxon>
        <taxon>Pucciniomycetes</taxon>
        <taxon>Pucciniales</taxon>
        <taxon>Sphaerophragmiaceae</taxon>
        <taxon>Austropuccinia</taxon>
    </lineage>
</organism>
<feature type="transmembrane region" description="Helical" evidence="2">
    <location>
        <begin position="221"/>
        <end position="242"/>
    </location>
</feature>
<feature type="compositionally biased region" description="Low complexity" evidence="1">
    <location>
        <begin position="388"/>
        <end position="404"/>
    </location>
</feature>
<dbReference type="CDD" id="cd09272">
    <property type="entry name" value="RNase_HI_RT_Ty1"/>
    <property type="match status" value="1"/>
</dbReference>
<feature type="transmembrane region" description="Helical" evidence="2">
    <location>
        <begin position="483"/>
        <end position="505"/>
    </location>
</feature>
<keyword evidence="2" id="KW-1133">Transmembrane helix</keyword>
<dbReference type="EMBL" id="AVOT02000689">
    <property type="protein sequence ID" value="MBW0464054.1"/>
    <property type="molecule type" value="Genomic_DNA"/>
</dbReference>
<keyword evidence="4" id="KW-1185">Reference proteome</keyword>
<name>A0A9Q3BEL5_9BASI</name>
<evidence type="ECO:0000256" key="2">
    <source>
        <dbReference type="SAM" id="Phobius"/>
    </source>
</evidence>
<sequence length="560" mass="62647">MGKLPCPLLLDHWLPNLFSPVPGSLKNCKQPSVSISTAEAEYKLLCYLTSEVSWFKQWCEEARLLKLESPILIYEDNQACIKTANGNCNLNNNRLKHVDTQLHLIKEANQNRVVCLPHISSAQMLADFLTKLVATATLFPYLLLSTYIAIATLFSYLIALSHLSYFSSITYVATATSFSCPSFHIYNCSNHRILSIERQTIIPSFSKGAFSYKFQSLIRHLYLAQIASIPIFLIFNILSLWAKKHRDKTFSPILKPIKILPWYNFVQRAWRPGGWKNHGLRAKFSTVPVLKQTAIKALEKFFQNILTVFFRSLNTPTPGFHQNWIVPSPRVMFGITRSINSHLGVAERQPKNSRRATQALVMNSTTFEESCANCVDKSKSNKTYGIRNSTATPSLSTALSNSSTEPPSSLVTVVFQVVTPTTTASLQDVSSTISVAGQLSTSAPITATTWPTTITPTPTPGKSEIVTTEALKQPSELNRISPILGGLLGGLISLSLIAFIVFIFFRRRRHREERQLLDMMAPSDLPDCMLHAARTDPRQSFCWVGPLEKPSGMRNSVFRL</sequence>
<dbReference type="AlphaFoldDB" id="A0A9Q3BEL5"/>
<evidence type="ECO:0000256" key="1">
    <source>
        <dbReference type="SAM" id="MobiDB-lite"/>
    </source>
</evidence>
<comment type="caution">
    <text evidence="3">The sequence shown here is derived from an EMBL/GenBank/DDBJ whole genome shotgun (WGS) entry which is preliminary data.</text>
</comment>
<proteinExistence type="predicted"/>
<feature type="transmembrane region" description="Helical" evidence="2">
    <location>
        <begin position="138"/>
        <end position="159"/>
    </location>
</feature>
<reference evidence="3" key="1">
    <citation type="submission" date="2021-03" db="EMBL/GenBank/DDBJ databases">
        <title>Draft genome sequence of rust myrtle Austropuccinia psidii MF-1, a brazilian biotype.</title>
        <authorList>
            <person name="Quecine M.C."/>
            <person name="Pachon D.M.R."/>
            <person name="Bonatelli M.L."/>
            <person name="Correr F.H."/>
            <person name="Franceschini L.M."/>
            <person name="Leite T.F."/>
            <person name="Margarido G.R.A."/>
            <person name="Almeida C.A."/>
            <person name="Ferrarezi J.A."/>
            <person name="Labate C.A."/>
        </authorList>
    </citation>
    <scope>NUCLEOTIDE SEQUENCE</scope>
    <source>
        <strain evidence="3">MF-1</strain>
    </source>
</reference>
<protein>
    <recommendedName>
        <fullName evidence="5">Reverse transcriptase Ty1/copia-type domain-containing protein</fullName>
    </recommendedName>
</protein>